<comment type="similarity">
    <text evidence="2">Belongs to the glycosyltransferase 2 family.</text>
</comment>
<keyword evidence="3" id="KW-0328">Glycosyltransferase</keyword>
<organism evidence="7 8">
    <name type="scientific">Blastococcus tunisiensis</name>
    <dbReference type="NCBI Taxonomy" id="1798228"/>
    <lineage>
        <taxon>Bacteria</taxon>
        <taxon>Bacillati</taxon>
        <taxon>Actinomycetota</taxon>
        <taxon>Actinomycetes</taxon>
        <taxon>Geodermatophilales</taxon>
        <taxon>Geodermatophilaceae</taxon>
        <taxon>Blastococcus</taxon>
    </lineage>
</organism>
<comment type="pathway">
    <text evidence="1">Cell wall biogenesis; cell wall polysaccharide biosynthesis.</text>
</comment>
<dbReference type="RefSeq" id="WP_092201766.1">
    <property type="nucleotide sequence ID" value="NZ_FOND01000015.1"/>
</dbReference>
<evidence type="ECO:0000256" key="2">
    <source>
        <dbReference type="ARBA" id="ARBA00006739"/>
    </source>
</evidence>
<evidence type="ECO:0000313" key="8">
    <source>
        <dbReference type="Proteomes" id="UP000198589"/>
    </source>
</evidence>
<proteinExistence type="inferred from homology"/>
<name>A0A1I2JE85_9ACTN</name>
<dbReference type="InterPro" id="IPR001173">
    <property type="entry name" value="Glyco_trans_2-like"/>
</dbReference>
<evidence type="ECO:0000313" key="7">
    <source>
        <dbReference type="EMBL" id="SFF51166.1"/>
    </source>
</evidence>
<sequence>MTGFRPRRVLSVDLATHELEYPDPGSRPGHPLARVLVQHGGEPVGMVEVEAPDSDVVRAAAERTWAELRPQLSTVLREQGLRPPETLADVGPDAPAPSPAGTPAAGPPATVTIASFRNVDSTVATVRRVLESAYSPFEVVVVDNDVDPAPLAAALGAAFAGEERVRWVHEPRQGLSFARNAGLAAARGEIIVFTDDDVRVDRQWLARLVAAFDAADDVGCVTGAIMPAEVETQPQLWLEEFGGFHKGFRRQVFDTGDHRHGSPLYPYNAGLFGSGANMAFRTETVRGLGGFAVDLGAGTVAHGGEDLDIFQRTVSAGHTLVYEPAALMWHSHRRSYEALRRQMFRYGVGLSATVTKWMLDDRRTAAAVLRRIPLGVRYLLSPGSKKNLGKSTTFPPVLTRLELLGVLCGPVAYLRSRRRARAVLSGRR</sequence>
<dbReference type="Proteomes" id="UP000198589">
    <property type="component" value="Unassembled WGS sequence"/>
</dbReference>
<evidence type="ECO:0000256" key="4">
    <source>
        <dbReference type="ARBA" id="ARBA00022679"/>
    </source>
</evidence>
<dbReference type="GO" id="GO:0016757">
    <property type="term" value="F:glycosyltransferase activity"/>
    <property type="evidence" value="ECO:0007669"/>
    <property type="project" value="UniProtKB-KW"/>
</dbReference>
<evidence type="ECO:0000256" key="1">
    <source>
        <dbReference type="ARBA" id="ARBA00004776"/>
    </source>
</evidence>
<dbReference type="InterPro" id="IPR029044">
    <property type="entry name" value="Nucleotide-diphossugar_trans"/>
</dbReference>
<feature type="domain" description="Glycosyltransferase 2-like" evidence="6">
    <location>
        <begin position="112"/>
        <end position="247"/>
    </location>
</feature>
<dbReference type="STRING" id="1798228.SAMN05216574_115103"/>
<accession>A0A1I2JE85</accession>
<dbReference type="OrthoDB" id="3180470at2"/>
<dbReference type="PANTHER" id="PTHR43179">
    <property type="entry name" value="RHAMNOSYLTRANSFERASE WBBL"/>
    <property type="match status" value="1"/>
</dbReference>
<dbReference type="SUPFAM" id="SSF53448">
    <property type="entry name" value="Nucleotide-diphospho-sugar transferases"/>
    <property type="match status" value="1"/>
</dbReference>
<evidence type="ECO:0000256" key="5">
    <source>
        <dbReference type="SAM" id="MobiDB-lite"/>
    </source>
</evidence>
<evidence type="ECO:0000259" key="6">
    <source>
        <dbReference type="Pfam" id="PF00535"/>
    </source>
</evidence>
<dbReference type="EMBL" id="FOND01000015">
    <property type="protein sequence ID" value="SFF51166.1"/>
    <property type="molecule type" value="Genomic_DNA"/>
</dbReference>
<gene>
    <name evidence="7" type="ORF">SAMN05216574_115103</name>
</gene>
<feature type="region of interest" description="Disordered" evidence="5">
    <location>
        <begin position="79"/>
        <end position="108"/>
    </location>
</feature>
<dbReference type="Gene3D" id="3.90.550.10">
    <property type="entry name" value="Spore Coat Polysaccharide Biosynthesis Protein SpsA, Chain A"/>
    <property type="match status" value="1"/>
</dbReference>
<reference evidence="8" key="1">
    <citation type="submission" date="2016-10" db="EMBL/GenBank/DDBJ databases">
        <authorList>
            <person name="Varghese N."/>
            <person name="Submissions S."/>
        </authorList>
    </citation>
    <scope>NUCLEOTIDE SEQUENCE [LARGE SCALE GENOMIC DNA]</scope>
    <source>
        <strain evidence="8">DSM 46838</strain>
    </source>
</reference>
<dbReference type="Pfam" id="PF00535">
    <property type="entry name" value="Glycos_transf_2"/>
    <property type="match status" value="1"/>
</dbReference>
<evidence type="ECO:0000256" key="3">
    <source>
        <dbReference type="ARBA" id="ARBA00022676"/>
    </source>
</evidence>
<keyword evidence="4 7" id="KW-0808">Transferase</keyword>
<dbReference type="PANTHER" id="PTHR43179:SF12">
    <property type="entry name" value="GALACTOFURANOSYLTRANSFERASE GLFT2"/>
    <property type="match status" value="1"/>
</dbReference>
<protein>
    <submittedName>
        <fullName evidence="7">Glycosyltransferase like family 2</fullName>
    </submittedName>
</protein>
<dbReference type="AlphaFoldDB" id="A0A1I2JE85"/>
<keyword evidence="8" id="KW-1185">Reference proteome</keyword>